<evidence type="ECO:0000256" key="10">
    <source>
        <dbReference type="SAM" id="Phobius"/>
    </source>
</evidence>
<reference evidence="13 14" key="1">
    <citation type="submission" date="2016-11" db="EMBL/GenBank/DDBJ databases">
        <title>Mixed transmission modes and dynamic genome evolution in an obligate animal-bacterial symbiosis.</title>
        <authorList>
            <person name="Russell S.L."/>
            <person name="Corbett-Detig R.B."/>
            <person name="Cavanaugh C.M."/>
        </authorList>
    </citation>
    <scope>NUCLEOTIDE SEQUENCE [LARGE SCALE GENOMIC DNA]</scope>
    <source>
        <strain evidence="13">Se-Cadez</strain>
    </source>
</reference>
<sequence length="696" mass="77828">MSQPFRHSIRFKLLLVSLILLVIPWAGYRYVQETESFLRNAQETMLLGTAQTVGALLHNHEEMFVSGPTQPGQSESFLYVHPLTSPIQLDGYTEDWEPHLRNLWRYKGDGDLAFEALLGERQGYLYLLVQVKDDRIVYQAPGERALEKSDFISLRLTESSGEIIDYGLSTIAPGWIVAERVITRAGRRILTESEPRIQGEWTETANGYAVELRIPHYLIGDRLDLSVWDVDATDSRQLVNTVRTRQGNPERLPGRLVTPNPDMARIIGGLEHENARIWVLNRNRQVLAKRGVLRTAEATAQQDQLFPRVLNALLRLIVDQPSEQFLDEFSGKSQLSGPELDAALTGTPETRRRITPDGEATILSAAWPIRSADGIVGVVLVEQSTNQILALQNEALKRLFGTTALLFVITILLLLGFATLLTRRISRLRNRVESAVTPDGRIKGELTADRTKDEIGDLNRSFASVLNRLSEYNRYLEAMASRLAHELRTPLTVVKSSLENLESEHSAEQRDRCIMRAKEGSERLGLILHRMREATRLEQLLQQTEFETFDLKALVSASAEGYSTAFPGCRFEITVPQEPVKVHGAPDLVGQALDKLVANAVDFHEPGSAILLQLENKETDAMVSVVNQGPLLPGDMSQEIFGSMISVRNEKGDEPHLGLGLYLVRLIAEFHGGKVWAGNLSEGEGVKFTIQIPMEQ</sequence>
<dbReference type="RefSeq" id="WP_078486418.1">
    <property type="nucleotide sequence ID" value="NZ_MPRJ01000023.1"/>
</dbReference>
<dbReference type="InterPro" id="IPR036890">
    <property type="entry name" value="HATPase_C_sf"/>
</dbReference>
<dbReference type="InterPro" id="IPR005467">
    <property type="entry name" value="His_kinase_dom"/>
</dbReference>
<evidence type="ECO:0000313" key="13">
    <source>
        <dbReference type="EMBL" id="OOZ36894.1"/>
    </source>
</evidence>
<dbReference type="InterPro" id="IPR003594">
    <property type="entry name" value="HATPase_dom"/>
</dbReference>
<dbReference type="SUPFAM" id="SSF47384">
    <property type="entry name" value="Homodimeric domain of signal transducing histidine kinase"/>
    <property type="match status" value="1"/>
</dbReference>
<evidence type="ECO:0000256" key="4">
    <source>
        <dbReference type="ARBA" id="ARBA00022553"/>
    </source>
</evidence>
<organism evidence="13 14">
    <name type="scientific">Solemya velesiana gill symbiont</name>
    <dbReference type="NCBI Taxonomy" id="1918948"/>
    <lineage>
        <taxon>Bacteria</taxon>
        <taxon>Pseudomonadati</taxon>
        <taxon>Pseudomonadota</taxon>
        <taxon>Gammaproteobacteria</taxon>
        <taxon>sulfur-oxidizing symbionts</taxon>
    </lineage>
</organism>
<gene>
    <name evidence="13" type="ORF">BOW51_05000</name>
</gene>
<evidence type="ECO:0000256" key="7">
    <source>
        <dbReference type="ARBA" id="ARBA00022777"/>
    </source>
</evidence>
<comment type="subcellular location">
    <subcellularLocation>
        <location evidence="2">Membrane</location>
    </subcellularLocation>
</comment>
<evidence type="ECO:0000256" key="6">
    <source>
        <dbReference type="ARBA" id="ARBA00022692"/>
    </source>
</evidence>
<keyword evidence="14" id="KW-1185">Reference proteome</keyword>
<dbReference type="EC" id="2.7.13.3" evidence="3"/>
<dbReference type="NCBIfam" id="TIGR03785">
    <property type="entry name" value="marine_sort_HK"/>
    <property type="match status" value="1"/>
</dbReference>
<feature type="domain" description="Histidine kinase" evidence="11">
    <location>
        <begin position="482"/>
        <end position="696"/>
    </location>
</feature>
<dbReference type="PROSITE" id="PS50885">
    <property type="entry name" value="HAMP"/>
    <property type="match status" value="1"/>
</dbReference>
<accession>A0A1T2KVP5</accession>
<dbReference type="Gene3D" id="6.10.340.10">
    <property type="match status" value="1"/>
</dbReference>
<dbReference type="PANTHER" id="PTHR45436:SF5">
    <property type="entry name" value="SENSOR HISTIDINE KINASE TRCS"/>
    <property type="match status" value="1"/>
</dbReference>
<dbReference type="CDD" id="cd00082">
    <property type="entry name" value="HisKA"/>
    <property type="match status" value="1"/>
</dbReference>
<dbReference type="Pfam" id="PF00512">
    <property type="entry name" value="HisKA"/>
    <property type="match status" value="1"/>
</dbReference>
<keyword evidence="7 13" id="KW-0418">Kinase</keyword>
<feature type="domain" description="HAMP" evidence="12">
    <location>
        <begin position="419"/>
        <end position="474"/>
    </location>
</feature>
<protein>
    <recommendedName>
        <fullName evidence="3">histidine kinase</fullName>
        <ecNumber evidence="3">2.7.13.3</ecNumber>
    </recommendedName>
</protein>
<keyword evidence="10" id="KW-0472">Membrane</keyword>
<evidence type="ECO:0000256" key="3">
    <source>
        <dbReference type="ARBA" id="ARBA00012438"/>
    </source>
</evidence>
<dbReference type="CDD" id="cd00075">
    <property type="entry name" value="HATPase"/>
    <property type="match status" value="1"/>
</dbReference>
<dbReference type="EMBL" id="MPRJ01000023">
    <property type="protein sequence ID" value="OOZ36894.1"/>
    <property type="molecule type" value="Genomic_DNA"/>
</dbReference>
<dbReference type="InterPro" id="IPR050428">
    <property type="entry name" value="TCS_sensor_his_kinase"/>
</dbReference>
<dbReference type="InterPro" id="IPR036097">
    <property type="entry name" value="HisK_dim/P_sf"/>
</dbReference>
<keyword evidence="6 10" id="KW-0812">Transmembrane</keyword>
<name>A0A1T2KVP5_9GAMM</name>
<dbReference type="Pfam" id="PF02518">
    <property type="entry name" value="HATPase_c"/>
    <property type="match status" value="1"/>
</dbReference>
<dbReference type="SMART" id="SM00387">
    <property type="entry name" value="HATPase_c"/>
    <property type="match status" value="1"/>
</dbReference>
<dbReference type="InterPro" id="IPR022510">
    <property type="entry name" value="Sortase_His-kinase"/>
</dbReference>
<evidence type="ECO:0000313" key="14">
    <source>
        <dbReference type="Proteomes" id="UP000190896"/>
    </source>
</evidence>
<dbReference type="Gene3D" id="1.10.287.130">
    <property type="match status" value="1"/>
</dbReference>
<dbReference type="SUPFAM" id="SSF49344">
    <property type="entry name" value="CBD9-like"/>
    <property type="match status" value="1"/>
</dbReference>
<comment type="caution">
    <text evidence="13">The sequence shown here is derived from an EMBL/GenBank/DDBJ whole genome shotgun (WGS) entry which is preliminary data.</text>
</comment>
<keyword evidence="8 10" id="KW-1133">Transmembrane helix</keyword>
<dbReference type="SMART" id="SM00304">
    <property type="entry name" value="HAMP"/>
    <property type="match status" value="1"/>
</dbReference>
<evidence type="ECO:0000256" key="8">
    <source>
        <dbReference type="ARBA" id="ARBA00022989"/>
    </source>
</evidence>
<dbReference type="SMART" id="SM00388">
    <property type="entry name" value="HisKA"/>
    <property type="match status" value="1"/>
</dbReference>
<dbReference type="GO" id="GO:0000155">
    <property type="term" value="F:phosphorelay sensor kinase activity"/>
    <property type="evidence" value="ECO:0007669"/>
    <property type="project" value="InterPro"/>
</dbReference>
<dbReference type="SUPFAM" id="SSF55874">
    <property type="entry name" value="ATPase domain of HSP90 chaperone/DNA topoisomerase II/histidine kinase"/>
    <property type="match status" value="1"/>
</dbReference>
<dbReference type="InterPro" id="IPR003660">
    <property type="entry name" value="HAMP_dom"/>
</dbReference>
<dbReference type="GO" id="GO:0016020">
    <property type="term" value="C:membrane"/>
    <property type="evidence" value="ECO:0007669"/>
    <property type="project" value="UniProtKB-SubCell"/>
</dbReference>
<evidence type="ECO:0000259" key="11">
    <source>
        <dbReference type="PROSITE" id="PS50109"/>
    </source>
</evidence>
<evidence type="ECO:0000256" key="9">
    <source>
        <dbReference type="ARBA" id="ARBA00023012"/>
    </source>
</evidence>
<dbReference type="InterPro" id="IPR003661">
    <property type="entry name" value="HisK_dim/P_dom"/>
</dbReference>
<keyword evidence="4" id="KW-0597">Phosphoprotein</keyword>
<dbReference type="AlphaFoldDB" id="A0A1T2KVP5"/>
<dbReference type="Gene3D" id="2.60.40.1190">
    <property type="match status" value="1"/>
</dbReference>
<dbReference type="Proteomes" id="UP000190896">
    <property type="component" value="Unassembled WGS sequence"/>
</dbReference>
<proteinExistence type="predicted"/>
<dbReference type="OrthoDB" id="6735159at2"/>
<keyword evidence="9" id="KW-0902">Two-component regulatory system</keyword>
<dbReference type="PROSITE" id="PS50109">
    <property type="entry name" value="HIS_KIN"/>
    <property type="match status" value="1"/>
</dbReference>
<keyword evidence="5" id="KW-0808">Transferase</keyword>
<dbReference type="PANTHER" id="PTHR45436">
    <property type="entry name" value="SENSOR HISTIDINE KINASE YKOH"/>
    <property type="match status" value="1"/>
</dbReference>
<feature type="transmembrane region" description="Helical" evidence="10">
    <location>
        <begin position="399"/>
        <end position="421"/>
    </location>
</feature>
<evidence type="ECO:0000259" key="12">
    <source>
        <dbReference type="PROSITE" id="PS50885"/>
    </source>
</evidence>
<dbReference type="Gene3D" id="3.30.565.10">
    <property type="entry name" value="Histidine kinase-like ATPase, C-terminal domain"/>
    <property type="match status" value="1"/>
</dbReference>
<evidence type="ECO:0000256" key="2">
    <source>
        <dbReference type="ARBA" id="ARBA00004370"/>
    </source>
</evidence>
<evidence type="ECO:0000256" key="5">
    <source>
        <dbReference type="ARBA" id="ARBA00022679"/>
    </source>
</evidence>
<evidence type="ECO:0000256" key="1">
    <source>
        <dbReference type="ARBA" id="ARBA00000085"/>
    </source>
</evidence>
<comment type="catalytic activity">
    <reaction evidence="1">
        <text>ATP + protein L-histidine = ADP + protein N-phospho-L-histidine.</text>
        <dbReference type="EC" id="2.7.13.3"/>
    </reaction>
</comment>